<dbReference type="Pfam" id="PF04326">
    <property type="entry name" value="SLFN_AlbA_2"/>
    <property type="match status" value="1"/>
</dbReference>
<dbReference type="InterPro" id="IPR007421">
    <property type="entry name" value="Schlafen_AlbA_2_dom"/>
</dbReference>
<organism evidence="2">
    <name type="scientific">termite gut metagenome</name>
    <dbReference type="NCBI Taxonomy" id="433724"/>
    <lineage>
        <taxon>unclassified sequences</taxon>
        <taxon>metagenomes</taxon>
        <taxon>organismal metagenomes</taxon>
    </lineage>
</organism>
<dbReference type="Pfam" id="PF13749">
    <property type="entry name" value="HATPase_c_4"/>
    <property type="match status" value="1"/>
</dbReference>
<reference evidence="2" key="1">
    <citation type="submission" date="2019-03" db="EMBL/GenBank/DDBJ databases">
        <title>Single cell metagenomics reveals metabolic interactions within the superorganism composed of flagellate Streblomastix strix and complex community of Bacteroidetes bacteria on its surface.</title>
        <authorList>
            <person name="Treitli S.C."/>
            <person name="Kolisko M."/>
            <person name="Husnik F."/>
            <person name="Keeling P."/>
            <person name="Hampl V."/>
        </authorList>
    </citation>
    <scope>NUCLEOTIDE SEQUENCE</scope>
    <source>
        <strain evidence="2">STM</strain>
    </source>
</reference>
<accession>A0A5J4QKS0</accession>
<protein>
    <recommendedName>
        <fullName evidence="1">Schlafen AlbA-2 domain-containing protein</fullName>
    </recommendedName>
</protein>
<dbReference type="Gene3D" id="1.10.10.10">
    <property type="entry name" value="Winged helix-like DNA-binding domain superfamily/Winged helix DNA-binding domain"/>
    <property type="match status" value="1"/>
</dbReference>
<dbReference type="InterPro" id="IPR036390">
    <property type="entry name" value="WH_DNA-bd_sf"/>
</dbReference>
<dbReference type="PANTHER" id="PTHR30595">
    <property type="entry name" value="GLPR-RELATED TRANSCRIPTIONAL REPRESSOR"/>
    <property type="match status" value="1"/>
</dbReference>
<evidence type="ECO:0000259" key="1">
    <source>
        <dbReference type="Pfam" id="PF04326"/>
    </source>
</evidence>
<name>A0A5J4QKS0_9ZZZZ</name>
<dbReference type="SUPFAM" id="SSF46785">
    <property type="entry name" value="Winged helix' DNA-binding domain"/>
    <property type="match status" value="1"/>
</dbReference>
<feature type="domain" description="Schlafen AlbA-2" evidence="1">
    <location>
        <begin position="3"/>
        <end position="107"/>
    </location>
</feature>
<gene>
    <name evidence="2" type="ORF">EZS27_028419</name>
</gene>
<dbReference type="EMBL" id="SNRY01003158">
    <property type="protein sequence ID" value="KAA6321995.1"/>
    <property type="molecule type" value="Genomic_DNA"/>
</dbReference>
<dbReference type="Gene3D" id="3.30.950.30">
    <property type="entry name" value="Schlafen, AAA domain"/>
    <property type="match status" value="1"/>
</dbReference>
<dbReference type="PANTHER" id="PTHR30595:SF6">
    <property type="entry name" value="SCHLAFEN ALBA-2 DOMAIN-CONTAINING PROTEIN"/>
    <property type="match status" value="1"/>
</dbReference>
<evidence type="ECO:0000313" key="2">
    <source>
        <dbReference type="EMBL" id="KAA6321995.1"/>
    </source>
</evidence>
<proteinExistence type="predicted"/>
<comment type="caution">
    <text evidence="2">The sequence shown here is derived from an EMBL/GenBank/DDBJ whole genome shotgun (WGS) entry which is preliminary data.</text>
</comment>
<dbReference type="InterPro" id="IPR038461">
    <property type="entry name" value="Schlafen_AlbA_2_dom_sf"/>
</dbReference>
<dbReference type="InterPro" id="IPR036388">
    <property type="entry name" value="WH-like_DNA-bd_sf"/>
</dbReference>
<dbReference type="AlphaFoldDB" id="A0A5J4QKS0"/>
<sequence>MPEKQNIEYKSSWHDDYLQWICGFANAQGGRLYIGKNDAGAVVGLKDSKKLMEEIPNKVRNLMGITVEVNLFEEDDKHYIEIVVQPYSVPISLRGRFYYRCGSVKMELTGASLNEFLLKRAGHTWDDVIETRATFGDIDEGTVKIFLRKAEEAGRLPDIEGLSTPELLEKLRLAKNGQLKRAAIVLFGKDPGAFYPNTFVKIGKFEDDGFTIRFQELEEGNIIQVLDKVLRTLDHKFLIRNISFEGMNRIETLEYPISALREMLLNALIHRNYMGAPTQIRVYDNQLTVWNHGTLPNGITLDQLTKTHSSYPRNPILAEACFRGGYIDSWGSGIMKIVDSCKIAGLPNPAMEEDGGGFIVKLFKDRYSEEQLQKLGLNPRQIKAVLYVKEKGRITNSEYQKLNEVSKPTATRDLSELVETYKLLTNIGFGAGSHYELGIGS</sequence>
<dbReference type="InterPro" id="IPR038475">
    <property type="entry name" value="RecG_C_sf"/>
</dbReference>
<dbReference type="Gene3D" id="3.30.565.60">
    <property type="match status" value="1"/>
</dbReference>